<organism evidence="2 3">
    <name type="scientific">Bradyrhizobium lablabi</name>
    <dbReference type="NCBI Taxonomy" id="722472"/>
    <lineage>
        <taxon>Bacteria</taxon>
        <taxon>Pseudomonadati</taxon>
        <taxon>Pseudomonadota</taxon>
        <taxon>Alphaproteobacteria</taxon>
        <taxon>Hyphomicrobiales</taxon>
        <taxon>Nitrobacteraceae</taxon>
        <taxon>Bradyrhizobium</taxon>
    </lineage>
</organism>
<evidence type="ECO:0000256" key="1">
    <source>
        <dbReference type="SAM" id="Phobius"/>
    </source>
</evidence>
<reference evidence="2 3" key="1">
    <citation type="submission" date="2016-11" db="EMBL/GenBank/DDBJ databases">
        <authorList>
            <person name="Jaros S."/>
            <person name="Januszkiewicz K."/>
            <person name="Wedrychowicz H."/>
        </authorList>
    </citation>
    <scope>NUCLEOTIDE SEQUENCE [LARGE SCALE GENOMIC DNA]</scope>
    <source>
        <strain evidence="2 3">GAS499</strain>
    </source>
</reference>
<proteinExistence type="predicted"/>
<dbReference type="Proteomes" id="UP000189935">
    <property type="component" value="Chromosome I"/>
</dbReference>
<dbReference type="AlphaFoldDB" id="A0A1M6S5H9"/>
<gene>
    <name evidence="2" type="ORF">SAMN05444159_3165</name>
</gene>
<name>A0A1M6S5H9_9BRAD</name>
<protein>
    <submittedName>
        <fullName evidence="2">Uncharacterized protein</fullName>
    </submittedName>
</protein>
<evidence type="ECO:0000313" key="2">
    <source>
        <dbReference type="EMBL" id="SHK40074.1"/>
    </source>
</evidence>
<evidence type="ECO:0000313" key="3">
    <source>
        <dbReference type="Proteomes" id="UP000189935"/>
    </source>
</evidence>
<accession>A0A1M6S5H9</accession>
<keyword evidence="1" id="KW-0812">Transmembrane</keyword>
<keyword evidence="1" id="KW-0472">Membrane</keyword>
<dbReference type="EMBL" id="LT670844">
    <property type="protein sequence ID" value="SHK40074.1"/>
    <property type="molecule type" value="Genomic_DNA"/>
</dbReference>
<feature type="transmembrane region" description="Helical" evidence="1">
    <location>
        <begin position="49"/>
        <end position="69"/>
    </location>
</feature>
<sequence>MTLNHRFHADRPAASRNGPRTRALAAHAVQALSAATADALYAYAVTGSAFATLMALVAPHLDVFLRCLFHGKG</sequence>
<keyword evidence="1" id="KW-1133">Transmembrane helix</keyword>